<proteinExistence type="predicted"/>
<keyword evidence="1" id="KW-1185">Reference proteome</keyword>
<accession>A0A915HFV4</accession>
<dbReference type="Proteomes" id="UP000887565">
    <property type="component" value="Unplaced"/>
</dbReference>
<organism evidence="1 2">
    <name type="scientific">Romanomermis culicivorax</name>
    <name type="common">Nematode worm</name>
    <dbReference type="NCBI Taxonomy" id="13658"/>
    <lineage>
        <taxon>Eukaryota</taxon>
        <taxon>Metazoa</taxon>
        <taxon>Ecdysozoa</taxon>
        <taxon>Nematoda</taxon>
        <taxon>Enoplea</taxon>
        <taxon>Dorylaimia</taxon>
        <taxon>Mermithida</taxon>
        <taxon>Mermithoidea</taxon>
        <taxon>Mermithidae</taxon>
        <taxon>Romanomermis</taxon>
    </lineage>
</organism>
<evidence type="ECO:0000313" key="1">
    <source>
        <dbReference type="Proteomes" id="UP000887565"/>
    </source>
</evidence>
<protein>
    <submittedName>
        <fullName evidence="2">Uncharacterized protein</fullName>
    </submittedName>
</protein>
<sequence>MAASDTLAVLAAAVVRGAGKSGIEVGAWRSMCVRDTPMMSVHCRLLTSMPEAYIQFLGIVPVWASS</sequence>
<dbReference type="WBParaSite" id="nRc.2.0.1.t00175-RA">
    <property type="protein sequence ID" value="nRc.2.0.1.t00175-RA"/>
    <property type="gene ID" value="nRc.2.0.1.g00175"/>
</dbReference>
<name>A0A915HFV4_ROMCU</name>
<evidence type="ECO:0000313" key="2">
    <source>
        <dbReference type="WBParaSite" id="nRc.2.0.1.t00175-RA"/>
    </source>
</evidence>
<reference evidence="2" key="1">
    <citation type="submission" date="2022-11" db="UniProtKB">
        <authorList>
            <consortium name="WormBaseParasite"/>
        </authorList>
    </citation>
    <scope>IDENTIFICATION</scope>
</reference>
<dbReference type="AlphaFoldDB" id="A0A915HFV4"/>